<proteinExistence type="predicted"/>
<dbReference type="Proteomes" id="UP001163828">
    <property type="component" value="Unassembled WGS sequence"/>
</dbReference>
<dbReference type="Gene3D" id="2.60.120.260">
    <property type="entry name" value="Galactose-binding domain-like"/>
    <property type="match status" value="2"/>
</dbReference>
<gene>
    <name evidence="2" type="ORF">F5050DRAFT_1900124</name>
</gene>
<evidence type="ECO:0000313" key="3">
    <source>
        <dbReference type="Proteomes" id="UP001163828"/>
    </source>
</evidence>
<evidence type="ECO:0000313" key="2">
    <source>
        <dbReference type="EMBL" id="KAJ4000473.1"/>
    </source>
</evidence>
<keyword evidence="1" id="KW-0812">Transmembrane</keyword>
<accession>A0ABQ8QPY7</accession>
<feature type="transmembrane region" description="Helical" evidence="1">
    <location>
        <begin position="335"/>
        <end position="358"/>
    </location>
</feature>
<organism evidence="2 3">
    <name type="scientific">Lentinula boryana</name>
    <dbReference type="NCBI Taxonomy" id="40481"/>
    <lineage>
        <taxon>Eukaryota</taxon>
        <taxon>Fungi</taxon>
        <taxon>Dikarya</taxon>
        <taxon>Basidiomycota</taxon>
        <taxon>Agaricomycotina</taxon>
        <taxon>Agaricomycetes</taxon>
        <taxon>Agaricomycetidae</taxon>
        <taxon>Agaricales</taxon>
        <taxon>Marasmiineae</taxon>
        <taxon>Omphalotaceae</taxon>
        <taxon>Lentinula</taxon>
    </lineage>
</organism>
<name>A0ABQ8QPY7_9AGAR</name>
<dbReference type="Gene3D" id="1.20.5.100">
    <property type="entry name" value="Cytochrome c1, transmembrane anchor, C-terminal"/>
    <property type="match status" value="1"/>
</dbReference>
<keyword evidence="1" id="KW-1133">Transmembrane helix</keyword>
<reference evidence="2" key="1">
    <citation type="submission" date="2022-08" db="EMBL/GenBank/DDBJ databases">
        <authorList>
            <consortium name="DOE Joint Genome Institute"/>
            <person name="Min B."/>
            <person name="Riley R."/>
            <person name="Sierra-Patev S."/>
            <person name="Naranjo-Ortiz M."/>
            <person name="Looney B."/>
            <person name="Konkel Z."/>
            <person name="Slot J.C."/>
            <person name="Sakamoto Y."/>
            <person name="Steenwyk J.L."/>
            <person name="Rokas A."/>
            <person name="Carro J."/>
            <person name="Camarero S."/>
            <person name="Ferreira P."/>
            <person name="Molpeceres G."/>
            <person name="Ruiz-Duenas F.J."/>
            <person name="Serrano A."/>
            <person name="Henrissat B."/>
            <person name="Drula E."/>
            <person name="Hughes K.W."/>
            <person name="Mata J.L."/>
            <person name="Ishikawa N.K."/>
            <person name="Vargas-Isla R."/>
            <person name="Ushijima S."/>
            <person name="Smith C.A."/>
            <person name="Ahrendt S."/>
            <person name="Andreopoulos W."/>
            <person name="He G."/>
            <person name="Labutti K."/>
            <person name="Lipzen A."/>
            <person name="Ng V."/>
            <person name="Sandor L."/>
            <person name="Barry K."/>
            <person name="Martinez A.T."/>
            <person name="Xiao Y."/>
            <person name="Gibbons J.G."/>
            <person name="Terashima K."/>
            <person name="Hibbett D.S."/>
            <person name="Grigoriev I.V."/>
        </authorList>
    </citation>
    <scope>NUCLEOTIDE SEQUENCE</scope>
    <source>
        <strain evidence="2">TFB10827</strain>
    </source>
</reference>
<keyword evidence="1" id="KW-0472">Membrane</keyword>
<keyword evidence="3" id="KW-1185">Reference proteome</keyword>
<sequence>MILKYLCNRTFMNSADVWLLLDDSQFSSSFINPNAKATWTKSIDFTGRWLGNSSMTIGSPGGQLVVTFQGTVISFTGSTPSSTNSPTWFLASIDSGDQVNCTFPNAGPTQYYLQWYESPVLDDGLHTVNLSSLVVDVDYAIVTVGQTTPLGDISTIIVDDPNPEIEYQGGGWSMSNALLTMDEYVPNVSPLGNSTHRTNTVGDSLKFQFSGSSISVFGVFEWTGTGSVTLDFNLDNQTTPSVISVPSGSSPSHPETPNHLFFSSNVTAGNHTLLVNVTDAVGNQTFVFDYLTYIPSFESLASKPNFTGTAVGSALPTQVAPPQGNDNTRHSNTGAIVGGVVGSLLGIVLLAVLAILVFRRRISKLGSDLGSPGSLERIDTRQNQNVYVSKRCEFGFKFTYERLGCNDGSITSDMVLVKRSATSLAVRKIESLWSASFV</sequence>
<evidence type="ECO:0000256" key="1">
    <source>
        <dbReference type="SAM" id="Phobius"/>
    </source>
</evidence>
<dbReference type="EMBL" id="MU790521">
    <property type="protein sequence ID" value="KAJ4000473.1"/>
    <property type="molecule type" value="Genomic_DNA"/>
</dbReference>
<dbReference type="CDD" id="cd12087">
    <property type="entry name" value="TM_EGFR-like"/>
    <property type="match status" value="1"/>
</dbReference>
<comment type="caution">
    <text evidence="2">The sequence shown here is derived from an EMBL/GenBank/DDBJ whole genome shotgun (WGS) entry which is preliminary data.</text>
</comment>
<protein>
    <submittedName>
        <fullName evidence="2">Uncharacterized protein</fullName>
    </submittedName>
</protein>